<dbReference type="PROSITE" id="PS01227">
    <property type="entry name" value="UPF0012"/>
    <property type="match status" value="1"/>
</dbReference>
<protein>
    <submittedName>
        <fullName evidence="3">Omega-amidase YafV</fullName>
        <ecNumber evidence="3">3.5.1.3</ecNumber>
    </submittedName>
</protein>
<dbReference type="EC" id="3.5.1.3" evidence="3"/>
<dbReference type="InterPro" id="IPR003010">
    <property type="entry name" value="C-N_Hydrolase"/>
</dbReference>
<accession>A0A645EW80</accession>
<dbReference type="PANTHER" id="PTHR43674">
    <property type="entry name" value="NITRILASE C965.09-RELATED"/>
    <property type="match status" value="1"/>
</dbReference>
<dbReference type="Gene3D" id="3.60.110.10">
    <property type="entry name" value="Carbon-nitrogen hydrolase"/>
    <property type="match status" value="1"/>
</dbReference>
<comment type="caution">
    <text evidence="3">The sequence shown here is derived from an EMBL/GenBank/DDBJ whole genome shotgun (WGS) entry which is preliminary data.</text>
</comment>
<dbReference type="InterPro" id="IPR050345">
    <property type="entry name" value="Aliph_Amidase/BUP"/>
</dbReference>
<dbReference type="AlphaFoldDB" id="A0A645EW80"/>
<dbReference type="Pfam" id="PF00795">
    <property type="entry name" value="CN_hydrolase"/>
    <property type="match status" value="1"/>
</dbReference>
<dbReference type="SUPFAM" id="SSF56317">
    <property type="entry name" value="Carbon-nitrogen hydrolase"/>
    <property type="match status" value="1"/>
</dbReference>
<dbReference type="PANTHER" id="PTHR43674:SF2">
    <property type="entry name" value="BETA-UREIDOPROPIONASE"/>
    <property type="match status" value="1"/>
</dbReference>
<evidence type="ECO:0000256" key="1">
    <source>
        <dbReference type="ARBA" id="ARBA00022801"/>
    </source>
</evidence>
<keyword evidence="1 3" id="KW-0378">Hydrolase</keyword>
<organism evidence="3">
    <name type="scientific">bioreactor metagenome</name>
    <dbReference type="NCBI Taxonomy" id="1076179"/>
    <lineage>
        <taxon>unclassified sequences</taxon>
        <taxon>metagenomes</taxon>
        <taxon>ecological metagenomes</taxon>
    </lineage>
</organism>
<feature type="domain" description="CN hydrolase" evidence="2">
    <location>
        <begin position="1"/>
        <end position="216"/>
    </location>
</feature>
<sequence length="248" mass="27277">MAQAAAAGADVVLLPELCFSGYQLQMLGEKVHSIGDEWTKRIDAAMGKAAAAGKIYIVAGLCVPENGRYYNAAHLYDRKGQCVGEYHKAFSFGAEDNFFTKGDAFPVFDTDFGRIGILICYDIGFPETARYLCMAGAEIIFIPAAWRIEDEHAWHLNVGSRALENQVYTIAVNHVGTFGKLHLFGKSQICGPDGHPMLQLGYDEQMLGICDVDLDKATQMRRQPGYRVDLLASSAIQGDPRELCKDLD</sequence>
<dbReference type="InterPro" id="IPR001110">
    <property type="entry name" value="UPF0012_CS"/>
</dbReference>
<reference evidence="3" key="1">
    <citation type="submission" date="2019-08" db="EMBL/GenBank/DDBJ databases">
        <authorList>
            <person name="Kucharzyk K."/>
            <person name="Murdoch R.W."/>
            <person name="Higgins S."/>
            <person name="Loffler F."/>
        </authorList>
    </citation>
    <scope>NUCLEOTIDE SEQUENCE</scope>
</reference>
<dbReference type="InterPro" id="IPR036526">
    <property type="entry name" value="C-N_Hydrolase_sf"/>
</dbReference>
<name>A0A645EW80_9ZZZZ</name>
<proteinExistence type="predicted"/>
<dbReference type="GO" id="GO:0050152">
    <property type="term" value="F:omega-amidase activity"/>
    <property type="evidence" value="ECO:0007669"/>
    <property type="project" value="UniProtKB-EC"/>
</dbReference>
<dbReference type="EMBL" id="VSSQ01052178">
    <property type="protein sequence ID" value="MPN06275.1"/>
    <property type="molecule type" value="Genomic_DNA"/>
</dbReference>
<evidence type="ECO:0000259" key="2">
    <source>
        <dbReference type="PROSITE" id="PS50263"/>
    </source>
</evidence>
<gene>
    <name evidence="3" type="primary">yafV_16</name>
    <name evidence="3" type="ORF">SDC9_153531</name>
</gene>
<evidence type="ECO:0000313" key="3">
    <source>
        <dbReference type="EMBL" id="MPN06275.1"/>
    </source>
</evidence>
<dbReference type="PROSITE" id="PS50263">
    <property type="entry name" value="CN_HYDROLASE"/>
    <property type="match status" value="1"/>
</dbReference>